<keyword evidence="3" id="KW-1185">Reference proteome</keyword>
<dbReference type="InterPro" id="IPR050664">
    <property type="entry name" value="Octanoyltrans_LipM/LipL"/>
</dbReference>
<dbReference type="RefSeq" id="WP_109094550.1">
    <property type="nucleotide sequence ID" value="NZ_QETB01000007.1"/>
</dbReference>
<dbReference type="CDD" id="cd16443">
    <property type="entry name" value="LplA"/>
    <property type="match status" value="1"/>
</dbReference>
<keyword evidence="2" id="KW-0436">Ligase</keyword>
<dbReference type="SUPFAM" id="SSF55681">
    <property type="entry name" value="Class II aaRS and biotin synthetases"/>
    <property type="match status" value="1"/>
</dbReference>
<dbReference type="AlphaFoldDB" id="A0A2V1JZX5"/>
<dbReference type="EMBL" id="QETB01000007">
    <property type="protein sequence ID" value="PWF24441.1"/>
    <property type="molecule type" value="Genomic_DNA"/>
</dbReference>
<dbReference type="Proteomes" id="UP000245283">
    <property type="component" value="Unassembled WGS sequence"/>
</dbReference>
<dbReference type="Pfam" id="PF21948">
    <property type="entry name" value="LplA-B_cat"/>
    <property type="match status" value="1"/>
</dbReference>
<evidence type="ECO:0000259" key="1">
    <source>
        <dbReference type="PROSITE" id="PS51733"/>
    </source>
</evidence>
<accession>A0A2V1JZX5</accession>
<dbReference type="GO" id="GO:0016874">
    <property type="term" value="F:ligase activity"/>
    <property type="evidence" value="ECO:0007669"/>
    <property type="project" value="UniProtKB-KW"/>
</dbReference>
<dbReference type="InterPro" id="IPR004143">
    <property type="entry name" value="BPL_LPL_catalytic"/>
</dbReference>
<evidence type="ECO:0000313" key="2">
    <source>
        <dbReference type="EMBL" id="PWF24441.1"/>
    </source>
</evidence>
<feature type="domain" description="BPL/LPL catalytic" evidence="1">
    <location>
        <begin position="35"/>
        <end position="227"/>
    </location>
</feature>
<dbReference type="PANTHER" id="PTHR43679:SF2">
    <property type="entry name" value="OCTANOYL-[GCVH]:PROTEIN N-OCTANOYLTRANSFERASE"/>
    <property type="match status" value="1"/>
</dbReference>
<protein>
    <submittedName>
        <fullName evidence="2">Lipoate--protein ligase family protein</fullName>
    </submittedName>
</protein>
<dbReference type="PANTHER" id="PTHR43679">
    <property type="entry name" value="OCTANOYLTRANSFERASE LIPM-RELATED"/>
    <property type="match status" value="1"/>
</dbReference>
<proteinExistence type="predicted"/>
<comment type="caution">
    <text evidence="2">The sequence shown here is derived from an EMBL/GenBank/DDBJ whole genome shotgun (WGS) entry which is preliminary data.</text>
</comment>
<evidence type="ECO:0000313" key="3">
    <source>
        <dbReference type="Proteomes" id="UP000245283"/>
    </source>
</evidence>
<sequence>MAQLPERFDLLTSRPLSVALNLGLDHGVAIEVGAGRRPAAVRIWNWDETCAVIGSSQSLSNEIDLEAASVRGVRVLRRSSGGGTMFMDPKNAITYSVIVPTEALAGMSLRESYALCDSWVLEAVQGLGVPAFYRPINDIATAEGKIGGAAQRRMANGVTIHHATMSWDIEGPAMLAVTRLFRDDLGTRGAKSAQKKVVGISHYCGASKADVVVAMIKSLEDGRAVRRGTYRPSELVEAQKMVKSKFGSRKWLHRID</sequence>
<dbReference type="InterPro" id="IPR045864">
    <property type="entry name" value="aa-tRNA-synth_II/BPL/LPL"/>
</dbReference>
<dbReference type="Gene3D" id="3.30.930.10">
    <property type="entry name" value="Bira Bifunctional Protein, Domain 2"/>
    <property type="match status" value="1"/>
</dbReference>
<dbReference type="PROSITE" id="PS51733">
    <property type="entry name" value="BPL_LPL_CATALYTIC"/>
    <property type="match status" value="1"/>
</dbReference>
<dbReference type="OrthoDB" id="9788148at2"/>
<name>A0A2V1JZX5_9ACTO</name>
<reference evidence="3" key="1">
    <citation type="submission" date="2018-05" db="EMBL/GenBank/DDBJ databases">
        <authorList>
            <person name="Li Y."/>
        </authorList>
    </citation>
    <scope>NUCLEOTIDE SEQUENCE [LARGE SCALE GENOMIC DNA]</scope>
    <source>
        <strain evidence="3">sk1b4</strain>
    </source>
</reference>
<organism evidence="2 3">
    <name type="scientific">Ancrocorticia populi</name>
    <dbReference type="NCBI Taxonomy" id="2175228"/>
    <lineage>
        <taxon>Bacteria</taxon>
        <taxon>Bacillati</taxon>
        <taxon>Actinomycetota</taxon>
        <taxon>Actinomycetes</taxon>
        <taxon>Actinomycetales</taxon>
        <taxon>Actinomycetaceae</taxon>
        <taxon>Ancrocorticia</taxon>
    </lineage>
</organism>
<gene>
    <name evidence="2" type="ORF">DD236_11550</name>
</gene>